<evidence type="ECO:0000259" key="2">
    <source>
        <dbReference type="Pfam" id="PF13960"/>
    </source>
</evidence>
<protein>
    <submittedName>
        <fullName evidence="3">Transposon-like protein</fullName>
    </submittedName>
</protein>
<reference evidence="3" key="2">
    <citation type="submission" date="2022-01" db="EMBL/GenBank/DDBJ databases">
        <authorList>
            <person name="Yamashiro T."/>
            <person name="Shiraishi A."/>
            <person name="Satake H."/>
            <person name="Nakayama K."/>
        </authorList>
    </citation>
    <scope>NUCLEOTIDE SEQUENCE</scope>
</reference>
<sequence length="326" mass="38093">MERDIVVTMCKLEKILPPGFFDHMEHLLVHLSYKAKVGGPVQYRWMYPFERYLYHLKKKVKNKIEKVGRNDDRGSVNLKGTSLSVFNYRGRPSGTCKRCYLDDDEYDVATFYVLHNCEEIQPFLAEMKVERPNITTVELIDMTQQRRKTLNTDICLVGEEGDYYGQLTDVIKLEYTSCSKVVLFRCDWFDPVKNQGWKIHNEFGLVDINHKKKLMKYDPFIMAHQALQVYFIRYPSIRKNKVDWLAVCRIPARSTIVAPTQPIEYAYKEDGTSLPFIVTENDEIEQLHDVEGDVEEVELQHLGFVCFSEVLPLHLQTMSAEEEIVS</sequence>
<evidence type="ECO:0000259" key="1">
    <source>
        <dbReference type="Pfam" id="PF13952"/>
    </source>
</evidence>
<reference evidence="3" key="1">
    <citation type="journal article" date="2022" name="Int. J. Mol. Sci.">
        <title>Draft Genome of Tanacetum Coccineum: Genomic Comparison of Closely Related Tanacetum-Family Plants.</title>
        <authorList>
            <person name="Yamashiro T."/>
            <person name="Shiraishi A."/>
            <person name="Nakayama K."/>
            <person name="Satake H."/>
        </authorList>
    </citation>
    <scope>NUCLEOTIDE SEQUENCE</scope>
</reference>
<evidence type="ECO:0000313" key="4">
    <source>
        <dbReference type="Proteomes" id="UP001151760"/>
    </source>
</evidence>
<dbReference type="InterPro" id="IPR025312">
    <property type="entry name" value="DUF4216"/>
</dbReference>
<name>A0ABQ5G1W2_9ASTR</name>
<keyword evidence="4" id="KW-1185">Reference proteome</keyword>
<dbReference type="InterPro" id="IPR025452">
    <property type="entry name" value="DUF4218"/>
</dbReference>
<comment type="caution">
    <text evidence="3">The sequence shown here is derived from an EMBL/GenBank/DDBJ whole genome shotgun (WGS) entry which is preliminary data.</text>
</comment>
<dbReference type="Pfam" id="PF13952">
    <property type="entry name" value="DUF4216"/>
    <property type="match status" value="1"/>
</dbReference>
<dbReference type="EMBL" id="BQNB010018003">
    <property type="protein sequence ID" value="GJT69609.1"/>
    <property type="molecule type" value="Genomic_DNA"/>
</dbReference>
<dbReference type="PANTHER" id="PTHR48258:SF3">
    <property type="entry name" value="FK506-BINDING PROTEIN 4-LIKE ISOFORM X1"/>
    <property type="match status" value="1"/>
</dbReference>
<dbReference type="Pfam" id="PF13960">
    <property type="entry name" value="DUF4218"/>
    <property type="match status" value="1"/>
</dbReference>
<evidence type="ECO:0000313" key="3">
    <source>
        <dbReference type="EMBL" id="GJT69609.1"/>
    </source>
</evidence>
<organism evidence="3 4">
    <name type="scientific">Tanacetum coccineum</name>
    <dbReference type="NCBI Taxonomy" id="301880"/>
    <lineage>
        <taxon>Eukaryota</taxon>
        <taxon>Viridiplantae</taxon>
        <taxon>Streptophyta</taxon>
        <taxon>Embryophyta</taxon>
        <taxon>Tracheophyta</taxon>
        <taxon>Spermatophyta</taxon>
        <taxon>Magnoliopsida</taxon>
        <taxon>eudicotyledons</taxon>
        <taxon>Gunneridae</taxon>
        <taxon>Pentapetalae</taxon>
        <taxon>asterids</taxon>
        <taxon>campanulids</taxon>
        <taxon>Asterales</taxon>
        <taxon>Asteraceae</taxon>
        <taxon>Asteroideae</taxon>
        <taxon>Anthemideae</taxon>
        <taxon>Anthemidinae</taxon>
        <taxon>Tanacetum</taxon>
    </lineage>
</organism>
<gene>
    <name evidence="3" type="ORF">Tco_1028895</name>
</gene>
<feature type="domain" description="DUF4218" evidence="2">
    <location>
        <begin position="2"/>
        <end position="66"/>
    </location>
</feature>
<proteinExistence type="predicted"/>
<dbReference type="Proteomes" id="UP001151760">
    <property type="component" value="Unassembled WGS sequence"/>
</dbReference>
<feature type="domain" description="DUF4216" evidence="1">
    <location>
        <begin position="171"/>
        <end position="247"/>
    </location>
</feature>
<dbReference type="PANTHER" id="PTHR48258">
    <property type="entry name" value="DUF4218 DOMAIN-CONTAINING PROTEIN-RELATED"/>
    <property type="match status" value="1"/>
</dbReference>
<accession>A0ABQ5G1W2</accession>